<proteinExistence type="predicted"/>
<dbReference type="PROSITE" id="PS50853">
    <property type="entry name" value="FN3"/>
    <property type="match status" value="1"/>
</dbReference>
<reference evidence="11" key="1">
    <citation type="submission" date="2025-08" db="UniProtKB">
        <authorList>
            <consortium name="Ensembl"/>
        </authorList>
    </citation>
    <scope>IDENTIFICATION</scope>
</reference>
<comment type="subcellular location">
    <subcellularLocation>
        <location evidence="1">Membrane</location>
        <topology evidence="1">Single-pass type I membrane protein</topology>
    </subcellularLocation>
</comment>
<evidence type="ECO:0000256" key="4">
    <source>
        <dbReference type="ARBA" id="ARBA00022989"/>
    </source>
</evidence>
<feature type="transmembrane region" description="Helical" evidence="8">
    <location>
        <begin position="383"/>
        <end position="404"/>
    </location>
</feature>
<keyword evidence="4 8" id="KW-1133">Transmembrane helix</keyword>
<keyword evidence="12" id="KW-1185">Reference proteome</keyword>
<keyword evidence="7" id="KW-0325">Glycoprotein</keyword>
<evidence type="ECO:0000256" key="6">
    <source>
        <dbReference type="ARBA" id="ARBA00023170"/>
    </source>
</evidence>
<dbReference type="InterPro" id="IPR048668">
    <property type="entry name" value="IL3RB_N"/>
</dbReference>
<evidence type="ECO:0000259" key="10">
    <source>
        <dbReference type="PROSITE" id="PS50853"/>
    </source>
</evidence>
<feature type="domain" description="Fibronectin type-III" evidence="10">
    <location>
        <begin position="284"/>
        <end position="380"/>
    </location>
</feature>
<dbReference type="InterPro" id="IPR036116">
    <property type="entry name" value="FN3_sf"/>
</dbReference>
<dbReference type="InterPro" id="IPR003961">
    <property type="entry name" value="FN3_dom"/>
</dbReference>
<dbReference type="Gene3D" id="2.60.40.10">
    <property type="entry name" value="Immunoglobulins"/>
    <property type="match status" value="3"/>
</dbReference>
<dbReference type="GO" id="GO:0004896">
    <property type="term" value="F:cytokine receptor activity"/>
    <property type="evidence" value="ECO:0007669"/>
    <property type="project" value="TreeGrafter"/>
</dbReference>
<dbReference type="Proteomes" id="UP000261540">
    <property type="component" value="Unplaced"/>
</dbReference>
<feature type="chain" id="PRO_5017249852" evidence="9">
    <location>
        <begin position="34"/>
        <end position="611"/>
    </location>
</feature>
<dbReference type="OrthoDB" id="8906725at2759"/>
<dbReference type="KEGG" id="pki:111845258"/>
<dbReference type="Pfam" id="PF21460">
    <property type="entry name" value="IL3Rb_N"/>
    <property type="match status" value="1"/>
</dbReference>
<dbReference type="CDD" id="cd00063">
    <property type="entry name" value="FN3"/>
    <property type="match status" value="1"/>
</dbReference>
<evidence type="ECO:0000256" key="9">
    <source>
        <dbReference type="SAM" id="SignalP"/>
    </source>
</evidence>
<feature type="signal peptide" evidence="9">
    <location>
        <begin position="1"/>
        <end position="33"/>
    </location>
</feature>
<sequence length="611" mass="68649">MLLPVAKSPQPAMLLAWVCHIWCLGVFLPPAKASTPGPHMYRAYGSSAYHKSALLESLQCYNDYFSYIRCSWTEKSQARSPVLLHHLDTKKYRESPCLPYRPSVHLPGGWTTFHCQYNTTMFTMGENDGFLFRTPHVHLLSRVFNLSRQDSLVNGSWYEARVRSQVERGARRDWSPLVQWKTKDAMLPGPTNLQCLSDGELKVLCSWDLSRELAQFVTYRLRYRGMAKNELCGDSEVSVKPDEPALQFSCSFLLASQHSVLLLNLTPTYIYRSFPVAEHIWLPRPDPVQVKEKDGHWKLSWTPSKTELVPVIYEICYWCIETPKERDCYNSSVTYSDISQASLWSGSRYIAQVRAMIGPSEYRGIPSDWSEPAEWTTPLAVSILVYFVPGACLIIFILILLYGLPPCSRSIQSWFKSIPSPLKSKVLNMGFPASWLAVYREQDQAPVSTVEMLENAQTPPACLDLSDHHSQPMWLMSADDMGLYQCIAEQGWESAPDRGRQRRNGPSKDTPLACLALPFIIGPSGFPLPDGLAVNHLCGKDDPYVSPACQSALTRCVLQYVEVPSPSTGPCLKAAVDESLESCKLQPLLNLDSDSYTPACTPLLTKAPSQV</sequence>
<dbReference type="PANTHER" id="PTHR23037:SF41">
    <property type="entry name" value="COLONY STIMULATING FACTOR 2 RECEPTOR, BETA, LOW-AFFINITY (GRANULOCYTE-MACROPHAGE) PRECURSOR"/>
    <property type="match status" value="1"/>
</dbReference>
<protein>
    <submittedName>
        <fullName evidence="11">Cytokine receptor common subunit beta-like</fullName>
    </submittedName>
</protein>
<dbReference type="GeneTree" id="ENSGT00940000178227"/>
<keyword evidence="3 9" id="KW-0732">Signal</keyword>
<evidence type="ECO:0000313" key="12">
    <source>
        <dbReference type="Proteomes" id="UP000261540"/>
    </source>
</evidence>
<evidence type="ECO:0000256" key="7">
    <source>
        <dbReference type="ARBA" id="ARBA00023180"/>
    </source>
</evidence>
<dbReference type="Ensembl" id="ENSPKIT00000035877.1">
    <property type="protein sequence ID" value="ENSPKIP00000019034.1"/>
    <property type="gene ID" value="ENSPKIG00000004365.1"/>
</dbReference>
<name>A0A3B3RKP4_9TELE</name>
<evidence type="ECO:0000256" key="1">
    <source>
        <dbReference type="ARBA" id="ARBA00004479"/>
    </source>
</evidence>
<reference evidence="11" key="2">
    <citation type="submission" date="2025-09" db="UniProtKB">
        <authorList>
            <consortium name="Ensembl"/>
        </authorList>
    </citation>
    <scope>IDENTIFICATION</scope>
</reference>
<evidence type="ECO:0000256" key="3">
    <source>
        <dbReference type="ARBA" id="ARBA00022729"/>
    </source>
</evidence>
<evidence type="ECO:0000256" key="2">
    <source>
        <dbReference type="ARBA" id="ARBA00022692"/>
    </source>
</evidence>
<keyword evidence="2 8" id="KW-0812">Transmembrane</keyword>
<evidence type="ECO:0000256" key="8">
    <source>
        <dbReference type="SAM" id="Phobius"/>
    </source>
</evidence>
<dbReference type="AlphaFoldDB" id="A0A3B3RKP4"/>
<dbReference type="STRING" id="1676925.ENSPKIP00000019034"/>
<evidence type="ECO:0000313" key="11">
    <source>
        <dbReference type="Ensembl" id="ENSPKIP00000019034.1"/>
    </source>
</evidence>
<keyword evidence="5 8" id="KW-0472">Membrane</keyword>
<dbReference type="SUPFAM" id="SSF49265">
    <property type="entry name" value="Fibronectin type III"/>
    <property type="match status" value="3"/>
</dbReference>
<evidence type="ECO:0000256" key="5">
    <source>
        <dbReference type="ARBA" id="ARBA00023136"/>
    </source>
</evidence>
<dbReference type="InterPro" id="IPR013783">
    <property type="entry name" value="Ig-like_fold"/>
</dbReference>
<organism evidence="11 12">
    <name type="scientific">Paramormyrops kingsleyae</name>
    <dbReference type="NCBI Taxonomy" id="1676925"/>
    <lineage>
        <taxon>Eukaryota</taxon>
        <taxon>Metazoa</taxon>
        <taxon>Chordata</taxon>
        <taxon>Craniata</taxon>
        <taxon>Vertebrata</taxon>
        <taxon>Euteleostomi</taxon>
        <taxon>Actinopterygii</taxon>
        <taxon>Neopterygii</taxon>
        <taxon>Teleostei</taxon>
        <taxon>Osteoglossocephala</taxon>
        <taxon>Osteoglossomorpha</taxon>
        <taxon>Osteoglossiformes</taxon>
        <taxon>Mormyridae</taxon>
        <taxon>Paramormyrops</taxon>
    </lineage>
</organism>
<dbReference type="GO" id="GO:0009897">
    <property type="term" value="C:external side of plasma membrane"/>
    <property type="evidence" value="ECO:0007669"/>
    <property type="project" value="TreeGrafter"/>
</dbReference>
<keyword evidence="6" id="KW-0675">Receptor</keyword>
<accession>A0A3B3RKP4</accession>
<dbReference type="PANTHER" id="PTHR23037">
    <property type="entry name" value="CYTOKINE RECEPTOR"/>
    <property type="match status" value="1"/>
</dbReference>